<evidence type="ECO:0000313" key="2">
    <source>
        <dbReference type="Proteomes" id="UP001175000"/>
    </source>
</evidence>
<proteinExistence type="predicted"/>
<comment type="caution">
    <text evidence="1">The sequence shown here is derived from an EMBL/GenBank/DDBJ whole genome shotgun (WGS) entry which is preliminary data.</text>
</comment>
<dbReference type="SUPFAM" id="SSF52540">
    <property type="entry name" value="P-loop containing nucleoside triphosphate hydrolases"/>
    <property type="match status" value="1"/>
</dbReference>
<dbReference type="Gene3D" id="3.40.50.300">
    <property type="entry name" value="P-loop containing nucleotide triphosphate hydrolases"/>
    <property type="match status" value="1"/>
</dbReference>
<organism evidence="1 2">
    <name type="scientific">Immersiella caudata</name>
    <dbReference type="NCBI Taxonomy" id="314043"/>
    <lineage>
        <taxon>Eukaryota</taxon>
        <taxon>Fungi</taxon>
        <taxon>Dikarya</taxon>
        <taxon>Ascomycota</taxon>
        <taxon>Pezizomycotina</taxon>
        <taxon>Sordariomycetes</taxon>
        <taxon>Sordariomycetidae</taxon>
        <taxon>Sordariales</taxon>
        <taxon>Lasiosphaeriaceae</taxon>
        <taxon>Immersiella</taxon>
    </lineage>
</organism>
<dbReference type="InterPro" id="IPR027417">
    <property type="entry name" value="P-loop_NTPase"/>
</dbReference>
<protein>
    <submittedName>
        <fullName evidence="1">Uncharacterized protein</fullName>
    </submittedName>
</protein>
<dbReference type="Pfam" id="PF13238">
    <property type="entry name" value="AAA_18"/>
    <property type="match status" value="1"/>
</dbReference>
<keyword evidence="2" id="KW-1185">Reference proteome</keyword>
<evidence type="ECO:0000313" key="1">
    <source>
        <dbReference type="EMBL" id="KAK0616801.1"/>
    </source>
</evidence>
<dbReference type="AlphaFoldDB" id="A0AA39WK16"/>
<sequence>MPLSCSLCDTFALSGASNNTLACSACQGQVPANLLPLFLISGASGAGKSTLVRHLRPLLPDCLVVGGDLLVDIKNRDRNAFLKRWLLVAYANAQSGRPLVLAGVIEKAELEACPDRSLVGHIHSIVLSVGEDTRKERLKERPRWQKHSAEKLAVRIAEHVGLEMKLLKDADLVVNTEEQGVEQVGEVVASWIKKRVVLATPSMAPAG</sequence>
<dbReference type="Proteomes" id="UP001175000">
    <property type="component" value="Unassembled WGS sequence"/>
</dbReference>
<dbReference type="EMBL" id="JAULSU010000005">
    <property type="protein sequence ID" value="KAK0616801.1"/>
    <property type="molecule type" value="Genomic_DNA"/>
</dbReference>
<name>A0AA39WK16_9PEZI</name>
<gene>
    <name evidence="1" type="ORF">B0T14DRAFT_568378</name>
</gene>
<accession>A0AA39WK16</accession>
<reference evidence="1" key="1">
    <citation type="submission" date="2023-06" db="EMBL/GenBank/DDBJ databases">
        <title>Genome-scale phylogeny and comparative genomics of the fungal order Sordariales.</title>
        <authorList>
            <consortium name="Lawrence Berkeley National Laboratory"/>
            <person name="Hensen N."/>
            <person name="Bonometti L."/>
            <person name="Westerberg I."/>
            <person name="Brannstrom I.O."/>
            <person name="Guillou S."/>
            <person name="Cros-Aarteil S."/>
            <person name="Calhoun S."/>
            <person name="Haridas S."/>
            <person name="Kuo A."/>
            <person name="Mondo S."/>
            <person name="Pangilinan J."/>
            <person name="Riley R."/>
            <person name="Labutti K."/>
            <person name="Andreopoulos B."/>
            <person name="Lipzen A."/>
            <person name="Chen C."/>
            <person name="Yanf M."/>
            <person name="Daum C."/>
            <person name="Ng V."/>
            <person name="Clum A."/>
            <person name="Steindorff A."/>
            <person name="Ohm R."/>
            <person name="Martin F."/>
            <person name="Silar P."/>
            <person name="Natvig D."/>
            <person name="Lalanne C."/>
            <person name="Gautier V."/>
            <person name="Ament-Velasquez S.L."/>
            <person name="Kruys A."/>
            <person name="Hutchinson M.I."/>
            <person name="Powell A.J."/>
            <person name="Barry K."/>
            <person name="Miller A.N."/>
            <person name="Grigoriev I.V."/>
            <person name="Debuchy R."/>
            <person name="Gladieux P."/>
            <person name="Thoren M.H."/>
            <person name="Johannesson H."/>
        </authorList>
    </citation>
    <scope>NUCLEOTIDE SEQUENCE</scope>
    <source>
        <strain evidence="1">CBS 606.72</strain>
    </source>
</reference>